<feature type="compositionally biased region" description="Polar residues" evidence="1">
    <location>
        <begin position="95"/>
        <end position="104"/>
    </location>
</feature>
<organism evidence="2 3">
    <name type="scientific">Candolleomyces aberdarensis</name>
    <dbReference type="NCBI Taxonomy" id="2316362"/>
    <lineage>
        <taxon>Eukaryota</taxon>
        <taxon>Fungi</taxon>
        <taxon>Dikarya</taxon>
        <taxon>Basidiomycota</taxon>
        <taxon>Agaricomycotina</taxon>
        <taxon>Agaricomycetes</taxon>
        <taxon>Agaricomycetidae</taxon>
        <taxon>Agaricales</taxon>
        <taxon>Agaricineae</taxon>
        <taxon>Psathyrellaceae</taxon>
        <taxon>Candolleomyces</taxon>
    </lineage>
</organism>
<feature type="compositionally biased region" description="Pro residues" evidence="1">
    <location>
        <begin position="24"/>
        <end position="35"/>
    </location>
</feature>
<keyword evidence="3" id="KW-1185">Reference proteome</keyword>
<evidence type="ECO:0000313" key="2">
    <source>
        <dbReference type="EMBL" id="RXW18033.1"/>
    </source>
</evidence>
<dbReference type="EMBL" id="SDEE01000294">
    <property type="protein sequence ID" value="RXW18033.1"/>
    <property type="molecule type" value="Genomic_DNA"/>
</dbReference>
<evidence type="ECO:0000256" key="1">
    <source>
        <dbReference type="SAM" id="MobiDB-lite"/>
    </source>
</evidence>
<protein>
    <submittedName>
        <fullName evidence="2">Uncharacterized protein</fullName>
    </submittedName>
</protein>
<dbReference type="Proteomes" id="UP000290288">
    <property type="component" value="Unassembled WGS sequence"/>
</dbReference>
<proteinExistence type="predicted"/>
<name>A0A4Q2DE86_9AGAR</name>
<sequence length="193" mass="21326">MLAEVEEYRGPGPRRHLATRSAPPRIPPQAQPPKPRPQHDAIQLLDTAGIATLVRLLFFPQVLRSTLLFKVLVNQDRIVQPLAQHPSGRDRRPPVQSTKPQTPKSVVKQRLGPEYLSSLALPASQMEAFPLANLITQKCLDALSYIVTSNELASLFFLTEHGLPVGLRKSSTNKGKGKEKQAPQSHYPIVLLG</sequence>
<dbReference type="STRING" id="2316362.A0A4Q2DE86"/>
<comment type="caution">
    <text evidence="2">The sequence shown here is derived from an EMBL/GenBank/DDBJ whole genome shotgun (WGS) entry which is preliminary data.</text>
</comment>
<feature type="region of interest" description="Disordered" evidence="1">
    <location>
        <begin position="83"/>
        <end position="106"/>
    </location>
</feature>
<evidence type="ECO:0000313" key="3">
    <source>
        <dbReference type="Proteomes" id="UP000290288"/>
    </source>
</evidence>
<feature type="region of interest" description="Disordered" evidence="1">
    <location>
        <begin position="1"/>
        <end position="39"/>
    </location>
</feature>
<gene>
    <name evidence="2" type="ORF">EST38_g7814</name>
</gene>
<accession>A0A4Q2DE86</accession>
<dbReference type="OrthoDB" id="8068875at2759"/>
<dbReference type="AlphaFoldDB" id="A0A4Q2DE86"/>
<reference evidence="2 3" key="1">
    <citation type="submission" date="2019-01" db="EMBL/GenBank/DDBJ databases">
        <title>Draft genome sequence of Psathyrella aberdarensis IHI B618.</title>
        <authorList>
            <person name="Buettner E."/>
            <person name="Kellner H."/>
        </authorList>
    </citation>
    <scope>NUCLEOTIDE SEQUENCE [LARGE SCALE GENOMIC DNA]</scope>
    <source>
        <strain evidence="2 3">IHI B618</strain>
    </source>
</reference>